<dbReference type="CDD" id="cd13138">
    <property type="entry name" value="MATE_yoeA_like"/>
    <property type="match status" value="1"/>
</dbReference>
<keyword evidence="2" id="KW-0472">Membrane</keyword>
<sequence length="645" mass="71798">MRDFTRGKIGKSIFLFSLPLVLGNVFQQLYTLVNSAFVGAYLGDKALAAVGSVYPIVFFLVSLVIGIGSGGSVVVSHFYGAKKNDGIPLVISTFYVSFIILGLVVCGLSILFAPYIFSILNLNGDIMQDAVKYMRIYMIGMFFSFCFNSIASILRGLGDSRTQLSYLISANVLNVLLSYVFLAVFHLDLVSTAWASVISQFAAFVALLVNVQKKNEYLKIRKRTEYFDKGIFREIVRIGLPTGVQQSVVALAQILILGIVVRFGTNALAAYSAASRIESIALLVVLNLSSALTSFVGHNFGAGQIQRVRQGLYGCIKIVSAVSLITFMLFFFFARNLISLFSSTEQILEIGSEYLKVSGLFWIIFSLMYLFTAFFRGTGLTFVPMVISILTLLFIRIPLSYLLSFKYNTLGIWLGAPLSEIIGISIYMMYYKKSNWSRIKSGKSVALFVFAALMVAFGNLRAQNPCRDFISPLKIPLASSGHFAELRTNHFHSGIDLRTQSRIGLPVVCPYEGEVSRIKIQVWGGGKNLYIDHTNGYTTVYMHLDRYHGKIAEYVREYQYRNHCYSFDITVPKGKLRLKQGDTIAFSGNSGSSGGPHLHYEIRETRTQKTINPVLLGLKLGDDIAPKLYSLRLVPYDDYSVIEGR</sequence>
<feature type="domain" description="M23ase beta-sheet core" evidence="3">
    <location>
        <begin position="491"/>
        <end position="556"/>
    </location>
</feature>
<feature type="transmembrane region" description="Helical" evidence="2">
    <location>
        <begin position="382"/>
        <end position="404"/>
    </location>
</feature>
<reference evidence="4" key="1">
    <citation type="journal article" date="2021" name="PeerJ">
        <title>Extensive microbial diversity within the chicken gut microbiome revealed by metagenomics and culture.</title>
        <authorList>
            <person name="Gilroy R."/>
            <person name="Ravi A."/>
            <person name="Getino M."/>
            <person name="Pursley I."/>
            <person name="Horton D.L."/>
            <person name="Alikhan N.F."/>
            <person name="Baker D."/>
            <person name="Gharbi K."/>
            <person name="Hall N."/>
            <person name="Watson M."/>
            <person name="Adriaenssens E.M."/>
            <person name="Foster-Nyarko E."/>
            <person name="Jarju S."/>
            <person name="Secka A."/>
            <person name="Antonio M."/>
            <person name="Oren A."/>
            <person name="Chaudhuri R.R."/>
            <person name="La Ragione R."/>
            <person name="Hildebrand F."/>
            <person name="Pallen M.J."/>
        </authorList>
    </citation>
    <scope>NUCLEOTIDE SEQUENCE</scope>
    <source>
        <strain evidence="4">Gambia16-930</strain>
    </source>
</reference>
<dbReference type="GO" id="GO:0042910">
    <property type="term" value="F:xenobiotic transmembrane transporter activity"/>
    <property type="evidence" value="ECO:0007669"/>
    <property type="project" value="InterPro"/>
</dbReference>
<feature type="transmembrane region" description="Helical" evidence="2">
    <location>
        <begin position="193"/>
        <end position="211"/>
    </location>
</feature>
<gene>
    <name evidence="4" type="ORF">IAC47_03950</name>
</gene>
<evidence type="ECO:0000256" key="1">
    <source>
        <dbReference type="ARBA" id="ARBA00022448"/>
    </source>
</evidence>
<keyword evidence="2" id="KW-1133">Transmembrane helix</keyword>
<protein>
    <submittedName>
        <fullName evidence="4">MATE family efflux transporter</fullName>
    </submittedName>
</protein>
<feature type="transmembrane region" description="Helical" evidence="2">
    <location>
        <begin position="410"/>
        <end position="430"/>
    </location>
</feature>
<dbReference type="GO" id="GO:0015297">
    <property type="term" value="F:antiporter activity"/>
    <property type="evidence" value="ECO:0007669"/>
    <property type="project" value="InterPro"/>
</dbReference>
<dbReference type="InterPro" id="IPR002528">
    <property type="entry name" value="MATE_fam"/>
</dbReference>
<dbReference type="Gene3D" id="2.70.70.10">
    <property type="entry name" value="Glucose Permease (Domain IIA)"/>
    <property type="match status" value="1"/>
</dbReference>
<feature type="transmembrane region" description="Helical" evidence="2">
    <location>
        <begin position="12"/>
        <end position="33"/>
    </location>
</feature>
<dbReference type="Pfam" id="PF01554">
    <property type="entry name" value="MatE"/>
    <property type="match status" value="2"/>
</dbReference>
<proteinExistence type="predicted"/>
<dbReference type="InterPro" id="IPR011055">
    <property type="entry name" value="Dup_hybrid_motif"/>
</dbReference>
<reference evidence="4" key="2">
    <citation type="submission" date="2021-04" db="EMBL/GenBank/DDBJ databases">
        <authorList>
            <person name="Gilroy R."/>
        </authorList>
    </citation>
    <scope>NUCLEOTIDE SEQUENCE</scope>
    <source>
        <strain evidence="4">Gambia16-930</strain>
    </source>
</reference>
<feature type="transmembrane region" description="Helical" evidence="2">
    <location>
        <begin position="87"/>
        <end position="116"/>
    </location>
</feature>
<feature type="transmembrane region" description="Helical" evidence="2">
    <location>
        <begin position="166"/>
        <end position="187"/>
    </location>
</feature>
<dbReference type="PANTHER" id="PTHR43298:SF2">
    <property type="entry name" value="FMN_FAD EXPORTER YEEO-RELATED"/>
    <property type="match status" value="1"/>
</dbReference>
<feature type="transmembrane region" description="Helical" evidence="2">
    <location>
        <begin position="136"/>
        <end position="154"/>
    </location>
</feature>
<feature type="transmembrane region" description="Helical" evidence="2">
    <location>
        <begin position="280"/>
        <end position="300"/>
    </location>
</feature>
<feature type="transmembrane region" description="Helical" evidence="2">
    <location>
        <begin position="248"/>
        <end position="274"/>
    </location>
</feature>
<dbReference type="NCBIfam" id="TIGR00797">
    <property type="entry name" value="matE"/>
    <property type="match status" value="1"/>
</dbReference>
<feature type="non-terminal residue" evidence="4">
    <location>
        <position position="645"/>
    </location>
</feature>
<evidence type="ECO:0000259" key="3">
    <source>
        <dbReference type="Pfam" id="PF01551"/>
    </source>
</evidence>
<dbReference type="CDD" id="cd12797">
    <property type="entry name" value="M23_peptidase"/>
    <property type="match status" value="1"/>
</dbReference>
<dbReference type="GO" id="GO:0005886">
    <property type="term" value="C:plasma membrane"/>
    <property type="evidence" value="ECO:0007669"/>
    <property type="project" value="TreeGrafter"/>
</dbReference>
<evidence type="ECO:0000313" key="5">
    <source>
        <dbReference type="Proteomes" id="UP000824267"/>
    </source>
</evidence>
<name>A0A9D1RGE9_9BACT</name>
<feature type="transmembrane region" description="Helical" evidence="2">
    <location>
        <begin position="442"/>
        <end position="460"/>
    </location>
</feature>
<accession>A0A9D1RGE9</accession>
<dbReference type="Pfam" id="PF01551">
    <property type="entry name" value="Peptidase_M23"/>
    <property type="match status" value="1"/>
</dbReference>
<keyword evidence="1" id="KW-0813">Transport</keyword>
<evidence type="ECO:0000313" key="4">
    <source>
        <dbReference type="EMBL" id="HIW87409.1"/>
    </source>
</evidence>
<dbReference type="PANTHER" id="PTHR43298">
    <property type="entry name" value="MULTIDRUG RESISTANCE PROTEIN NORM-RELATED"/>
    <property type="match status" value="1"/>
</dbReference>
<dbReference type="SUPFAM" id="SSF51261">
    <property type="entry name" value="Duplicated hybrid motif"/>
    <property type="match status" value="1"/>
</dbReference>
<dbReference type="Proteomes" id="UP000824267">
    <property type="component" value="Unassembled WGS sequence"/>
</dbReference>
<organism evidence="4 5">
    <name type="scientific">Candidatus Onthomorpha intestinigallinarum</name>
    <dbReference type="NCBI Taxonomy" id="2840880"/>
    <lineage>
        <taxon>Bacteria</taxon>
        <taxon>Pseudomonadati</taxon>
        <taxon>Bacteroidota</taxon>
        <taxon>Bacteroidia</taxon>
        <taxon>Bacteroidales</taxon>
        <taxon>Candidatus Onthomorpha</taxon>
    </lineage>
</organism>
<dbReference type="AlphaFoldDB" id="A0A9D1RGE9"/>
<dbReference type="InterPro" id="IPR050222">
    <property type="entry name" value="MATE_MdtK"/>
</dbReference>
<evidence type="ECO:0000256" key="2">
    <source>
        <dbReference type="SAM" id="Phobius"/>
    </source>
</evidence>
<dbReference type="InterPro" id="IPR016047">
    <property type="entry name" value="M23ase_b-sheet_dom"/>
</dbReference>
<dbReference type="EMBL" id="DXGG01000130">
    <property type="protein sequence ID" value="HIW87409.1"/>
    <property type="molecule type" value="Genomic_DNA"/>
</dbReference>
<keyword evidence="2" id="KW-0812">Transmembrane</keyword>
<feature type="transmembrane region" description="Helical" evidence="2">
    <location>
        <begin position="354"/>
        <end position="375"/>
    </location>
</feature>
<feature type="transmembrane region" description="Helical" evidence="2">
    <location>
        <begin position="53"/>
        <end position="75"/>
    </location>
</feature>
<feature type="transmembrane region" description="Helical" evidence="2">
    <location>
        <begin position="312"/>
        <end position="334"/>
    </location>
</feature>
<comment type="caution">
    <text evidence="4">The sequence shown here is derived from an EMBL/GenBank/DDBJ whole genome shotgun (WGS) entry which is preliminary data.</text>
</comment>